<evidence type="ECO:0000313" key="3">
    <source>
        <dbReference type="Proteomes" id="UP001596036"/>
    </source>
</evidence>
<evidence type="ECO:0000313" key="2">
    <source>
        <dbReference type="EMBL" id="MFC5569187.1"/>
    </source>
</evidence>
<dbReference type="Proteomes" id="UP001596036">
    <property type="component" value="Unassembled WGS sequence"/>
</dbReference>
<accession>A0ABW0SKP1</accession>
<dbReference type="EMBL" id="JBHSNM010000001">
    <property type="protein sequence ID" value="MFC5569187.1"/>
    <property type="molecule type" value="Genomic_DNA"/>
</dbReference>
<proteinExistence type="predicted"/>
<organism evidence="2 3">
    <name type="scientific">Lysobacter yangpyeongensis</name>
    <dbReference type="NCBI Taxonomy" id="346182"/>
    <lineage>
        <taxon>Bacteria</taxon>
        <taxon>Pseudomonadati</taxon>
        <taxon>Pseudomonadota</taxon>
        <taxon>Gammaproteobacteria</taxon>
        <taxon>Lysobacterales</taxon>
        <taxon>Lysobacteraceae</taxon>
        <taxon>Lysobacter</taxon>
    </lineage>
</organism>
<feature type="region of interest" description="Disordered" evidence="1">
    <location>
        <begin position="1"/>
        <end position="28"/>
    </location>
</feature>
<name>A0ABW0SKP1_9GAMM</name>
<comment type="caution">
    <text evidence="2">The sequence shown here is derived from an EMBL/GenBank/DDBJ whole genome shotgun (WGS) entry which is preliminary data.</text>
</comment>
<reference evidence="3" key="1">
    <citation type="journal article" date="2019" name="Int. J. Syst. Evol. Microbiol.">
        <title>The Global Catalogue of Microorganisms (GCM) 10K type strain sequencing project: providing services to taxonomists for standard genome sequencing and annotation.</title>
        <authorList>
            <consortium name="The Broad Institute Genomics Platform"/>
            <consortium name="The Broad Institute Genome Sequencing Center for Infectious Disease"/>
            <person name="Wu L."/>
            <person name="Ma J."/>
        </authorList>
    </citation>
    <scope>NUCLEOTIDE SEQUENCE [LARGE SCALE GENOMIC DNA]</scope>
    <source>
        <strain evidence="3">KACC 11407</strain>
    </source>
</reference>
<gene>
    <name evidence="2" type="ORF">ACFPN1_03775</name>
</gene>
<keyword evidence="3" id="KW-1185">Reference proteome</keyword>
<evidence type="ECO:0000256" key="1">
    <source>
        <dbReference type="SAM" id="MobiDB-lite"/>
    </source>
</evidence>
<sequence length="43" mass="4504">MHSQLSQSQQVQSAQVQGAQAQQPHDAAGRVVVAVASSMRVMA</sequence>
<protein>
    <submittedName>
        <fullName evidence="2">Uncharacterized protein</fullName>
    </submittedName>
</protein>